<evidence type="ECO:0000256" key="2">
    <source>
        <dbReference type="SAM" id="MobiDB-lite"/>
    </source>
</evidence>
<evidence type="ECO:0000256" key="1">
    <source>
        <dbReference type="SAM" id="Coils"/>
    </source>
</evidence>
<evidence type="ECO:0000313" key="3">
    <source>
        <dbReference type="EMBL" id="GAK64522.1"/>
    </source>
</evidence>
<organism evidence="3">
    <name type="scientific">Pseudozyma antarctica</name>
    <name type="common">Yeast</name>
    <name type="synonym">Candida antarctica</name>
    <dbReference type="NCBI Taxonomy" id="84753"/>
    <lineage>
        <taxon>Eukaryota</taxon>
        <taxon>Fungi</taxon>
        <taxon>Dikarya</taxon>
        <taxon>Basidiomycota</taxon>
        <taxon>Ustilaginomycotina</taxon>
        <taxon>Ustilaginomycetes</taxon>
        <taxon>Ustilaginales</taxon>
        <taxon>Ustilaginaceae</taxon>
        <taxon>Moesziomyces</taxon>
    </lineage>
</organism>
<evidence type="ECO:0000313" key="4">
    <source>
        <dbReference type="Proteomes" id="UP000053758"/>
    </source>
</evidence>
<protein>
    <submittedName>
        <fullName evidence="3">Uncharacterized protein</fullName>
    </submittedName>
</protein>
<keyword evidence="1" id="KW-0175">Coiled coil</keyword>
<proteinExistence type="predicted"/>
<name>A0A081CCX6_PSEA2</name>
<dbReference type="EMBL" id="DF830072">
    <property type="protein sequence ID" value="GAK64522.1"/>
    <property type="molecule type" value="Genomic_DNA"/>
</dbReference>
<gene>
    <name evidence="3" type="ORF">PAN0_005c2736</name>
</gene>
<reference evidence="3" key="1">
    <citation type="submission" date="2014-07" db="EMBL/GenBank/DDBJ databases">
        <title>Draft genome sequence of the yeast Pseudozyma antarctica JCM 10317 known as a producer of lipase B which used in a wide range of industrial applications.</title>
        <authorList>
            <person name="Morita T."/>
            <person name="Saika A."/>
            <person name="Koike H."/>
        </authorList>
    </citation>
    <scope>NUCLEOTIDE SEQUENCE</scope>
    <source>
        <strain evidence="3">JCM 10317</strain>
    </source>
</reference>
<dbReference type="HOGENOM" id="CLU_688865_0_0_1"/>
<dbReference type="RefSeq" id="XP_014657462.1">
    <property type="nucleotide sequence ID" value="XM_014801976.1"/>
</dbReference>
<feature type="compositionally biased region" description="Basic and acidic residues" evidence="2">
    <location>
        <begin position="376"/>
        <end position="386"/>
    </location>
</feature>
<dbReference type="GeneID" id="26303435"/>
<dbReference type="AlphaFoldDB" id="A0A081CCX6"/>
<feature type="coiled-coil region" evidence="1">
    <location>
        <begin position="107"/>
        <end position="144"/>
    </location>
</feature>
<accession>A0A081CCX6</accession>
<sequence>MTSTSFLEHLNCSVCHLSFSFGPSSALSPDRSTSAGEVPFWIGEPKAYPQRFLHPPKIPDDVSRLLRPVDMSLADIIGAYRFQIEQMANMIAASFLKSQAHRHKQVLVHVKGDLRQARKIKKELEDAKAENRILTDKIRAWQLLSEGKQGQAQPSQSETSRFGAQALQTLQDGPAERAERFILINPAQEHLRSDNQLDPLPHGLFIKQNPQPPQDRPFLAGFLCGSRSHQRPSTCSSEVFAFKPPPFAEVSPCPRWSRPDDAESNVPQQQPAPLFRGMAAPAAQNHTTQLASPMQAQVQHHGPRASSRHGPMHMVGMPSGIASSSRSMPTLARTEEELAPRQHVGAWHTARMWGPSRRTESPARGSLGAPMARLPASERSHARRDGLAPVGHQTHTVKKE</sequence>
<keyword evidence="4" id="KW-1185">Reference proteome</keyword>
<feature type="region of interest" description="Disordered" evidence="2">
    <location>
        <begin position="354"/>
        <end position="400"/>
    </location>
</feature>
<feature type="region of interest" description="Disordered" evidence="2">
    <location>
        <begin position="317"/>
        <end position="338"/>
    </location>
</feature>
<dbReference type="Proteomes" id="UP000053758">
    <property type="component" value="Unassembled WGS sequence"/>
</dbReference>